<comment type="similarity">
    <text evidence="2 14">Belongs to the DsbB family.</text>
</comment>
<keyword evidence="9 14" id="KW-0560">Oxidoreductase</keyword>
<dbReference type="PANTHER" id="PTHR36570:SF3">
    <property type="entry name" value="DISULFIDE BOND FORMATION PROTEIN B"/>
    <property type="match status" value="1"/>
</dbReference>
<keyword evidence="13 14" id="KW-0676">Redox-active center</keyword>
<evidence type="ECO:0000256" key="1">
    <source>
        <dbReference type="ARBA" id="ARBA00004429"/>
    </source>
</evidence>
<evidence type="ECO:0000256" key="3">
    <source>
        <dbReference type="ARBA" id="ARBA00022448"/>
    </source>
</evidence>
<evidence type="ECO:0000313" key="16">
    <source>
        <dbReference type="EMBL" id="ESS70139.1"/>
    </source>
</evidence>
<dbReference type="InterPro" id="IPR050183">
    <property type="entry name" value="DsbB"/>
</dbReference>
<keyword evidence="4 14" id="KW-1003">Cell membrane</keyword>
<feature type="transmembrane region" description="Helical" evidence="15">
    <location>
        <begin position="16"/>
        <end position="35"/>
    </location>
</feature>
<dbReference type="Proteomes" id="UP000017842">
    <property type="component" value="Unassembled WGS sequence"/>
</dbReference>
<dbReference type="SUPFAM" id="SSF158442">
    <property type="entry name" value="DsbB-like"/>
    <property type="match status" value="1"/>
</dbReference>
<dbReference type="OrthoDB" id="3711263at2"/>
<sequence length="173" mass="19380">MLRSILRLIRLNPQSWFFLGFWACVGLLSAGYYFQFVQKLEPCPLCISQRIAIFLAGICFLCAAWHNPGQIGTRRYAITGAVIALIGGAISTRHIWIQHLPPDQVPECGPGLDYVLNNFPLSETIKVMLSGTGDCAEVNWTFLSLSMPTWTLIAFLTLAAISLLQYWNIQDKE</sequence>
<keyword evidence="11 14" id="KW-1015">Disulfide bond</keyword>
<evidence type="ECO:0000256" key="15">
    <source>
        <dbReference type="SAM" id="Phobius"/>
    </source>
</evidence>
<evidence type="ECO:0000256" key="11">
    <source>
        <dbReference type="ARBA" id="ARBA00023157"/>
    </source>
</evidence>
<evidence type="ECO:0000256" key="6">
    <source>
        <dbReference type="ARBA" id="ARBA00022692"/>
    </source>
</evidence>
<comment type="caution">
    <text evidence="16">The sequence shown here is derived from an EMBL/GenBank/DDBJ whole genome shotgun (WGS) entry which is preliminary data.</text>
</comment>
<evidence type="ECO:0000256" key="13">
    <source>
        <dbReference type="ARBA" id="ARBA00023284"/>
    </source>
</evidence>
<comment type="caution">
    <text evidence="14">Lacks conserved residue(s) required for the propagation of feature annotation.</text>
</comment>
<evidence type="ECO:0000256" key="12">
    <source>
        <dbReference type="ARBA" id="ARBA00023186"/>
    </source>
</evidence>
<evidence type="ECO:0000256" key="7">
    <source>
        <dbReference type="ARBA" id="ARBA00022982"/>
    </source>
</evidence>
<evidence type="ECO:0000256" key="14">
    <source>
        <dbReference type="HAMAP-Rule" id="MF_00286"/>
    </source>
</evidence>
<dbReference type="InterPro" id="IPR022920">
    <property type="entry name" value="Disulphide_bond_form_DsbB"/>
</dbReference>
<evidence type="ECO:0000256" key="10">
    <source>
        <dbReference type="ARBA" id="ARBA00023136"/>
    </source>
</evidence>
<dbReference type="GO" id="GO:0006457">
    <property type="term" value="P:protein folding"/>
    <property type="evidence" value="ECO:0007669"/>
    <property type="project" value="InterPro"/>
</dbReference>
<keyword evidence="10 14" id="KW-0472">Membrane</keyword>
<evidence type="ECO:0000256" key="9">
    <source>
        <dbReference type="ARBA" id="ARBA00023002"/>
    </source>
</evidence>
<feature type="topological domain" description="Cytoplasmic" evidence="14">
    <location>
        <begin position="169"/>
        <end position="173"/>
    </location>
</feature>
<dbReference type="AlphaFoldDB" id="V5BQN1"/>
<dbReference type="InterPro" id="IPR003752">
    <property type="entry name" value="DiS_bond_form_DsbB/BdbC"/>
</dbReference>
<name>V5BQN1_9GAMM</name>
<accession>V5BQN1</accession>
<keyword evidence="3 14" id="KW-0813">Transport</keyword>
<comment type="subcellular location">
    <subcellularLocation>
        <location evidence="1">Cell inner membrane</location>
        <topology evidence="1">Multi-pass membrane protein</topology>
    </subcellularLocation>
    <subcellularLocation>
        <location evidence="14">Cell membrane</location>
        <topology evidence="14">Multi-pass membrane protein</topology>
    </subcellularLocation>
</comment>
<feature type="transmembrane region" description="Helical" evidence="15">
    <location>
        <begin position="47"/>
        <end position="65"/>
    </location>
</feature>
<gene>
    <name evidence="14 16" type="primary">dsbB</name>
    <name evidence="16" type="ORF">MGMO_125c00130</name>
</gene>
<dbReference type="GO" id="GO:0015035">
    <property type="term" value="F:protein-disulfide reductase activity"/>
    <property type="evidence" value="ECO:0007669"/>
    <property type="project" value="UniProtKB-UniRule"/>
</dbReference>
<keyword evidence="12 14" id="KW-0143">Chaperone</keyword>
<dbReference type="PANTHER" id="PTHR36570">
    <property type="entry name" value="DISULFIDE BOND FORMATION PROTEIN B"/>
    <property type="match status" value="1"/>
</dbReference>
<comment type="function">
    <text evidence="14">Required for disulfide bond formation in some periplasmic proteins. Acts by oxidizing the DsbA protein.</text>
</comment>
<dbReference type="HAMAP" id="MF_00286">
    <property type="entry name" value="DsbB"/>
    <property type="match status" value="1"/>
</dbReference>
<feature type="transmembrane region" description="Helical" evidence="15">
    <location>
        <begin position="150"/>
        <end position="169"/>
    </location>
</feature>
<evidence type="ECO:0000313" key="17">
    <source>
        <dbReference type="Proteomes" id="UP000017842"/>
    </source>
</evidence>
<dbReference type="Gene3D" id="1.20.1550.10">
    <property type="entry name" value="DsbB-like"/>
    <property type="match status" value="1"/>
</dbReference>
<dbReference type="STRING" id="1116472.MGMO_125c00130"/>
<dbReference type="GO" id="GO:0005886">
    <property type="term" value="C:plasma membrane"/>
    <property type="evidence" value="ECO:0007669"/>
    <property type="project" value="UniProtKB-SubCell"/>
</dbReference>
<dbReference type="InterPro" id="IPR023380">
    <property type="entry name" value="DsbB-like_sf"/>
</dbReference>
<dbReference type="EMBL" id="AYLO01000117">
    <property type="protein sequence ID" value="ESS70139.1"/>
    <property type="molecule type" value="Genomic_DNA"/>
</dbReference>
<keyword evidence="17" id="KW-1185">Reference proteome</keyword>
<proteinExistence type="inferred from homology"/>
<feature type="disulfide bond" description="Redox-active" evidence="14">
    <location>
        <begin position="43"/>
        <end position="46"/>
    </location>
</feature>
<feature type="topological domain" description="Cytoplasmic" evidence="14">
    <location>
        <begin position="69"/>
        <end position="74"/>
    </location>
</feature>
<dbReference type="RefSeq" id="WP_023495911.1">
    <property type="nucleotide sequence ID" value="NZ_AYLO01000117.1"/>
</dbReference>
<reference evidence="16 17" key="1">
    <citation type="journal article" date="2013" name="Genome Announc.">
        <title>Draft Genome Sequence of the Methanotrophic Gammaproteobacterium Methyloglobulus morosus DSM 22980 Strain KoM1.</title>
        <authorList>
            <person name="Poehlein A."/>
            <person name="Deutzmann J.S."/>
            <person name="Daniel R."/>
            <person name="Simeonova D.D."/>
        </authorList>
    </citation>
    <scope>NUCLEOTIDE SEQUENCE [LARGE SCALE GENOMIC DNA]</scope>
    <source>
        <strain evidence="16 17">KoM1</strain>
    </source>
</reference>
<evidence type="ECO:0000256" key="5">
    <source>
        <dbReference type="ARBA" id="ARBA00022519"/>
    </source>
</evidence>
<protein>
    <recommendedName>
        <fullName evidence="14">Disulfide bond formation protein B</fullName>
    </recommendedName>
    <alternativeName>
        <fullName evidence="14">Disulfide oxidoreductase</fullName>
    </alternativeName>
</protein>
<evidence type="ECO:0000256" key="2">
    <source>
        <dbReference type="ARBA" id="ARBA00008823"/>
    </source>
</evidence>
<keyword evidence="6 14" id="KW-0812">Transmembrane</keyword>
<keyword evidence="5" id="KW-0997">Cell inner membrane</keyword>
<feature type="topological domain" description="Periplasmic" evidence="14">
    <location>
        <begin position="34"/>
        <end position="51"/>
    </location>
</feature>
<organism evidence="16 17">
    <name type="scientific">Methyloglobulus morosus KoM1</name>
    <dbReference type="NCBI Taxonomy" id="1116472"/>
    <lineage>
        <taxon>Bacteria</taxon>
        <taxon>Pseudomonadati</taxon>
        <taxon>Pseudomonadota</taxon>
        <taxon>Gammaproteobacteria</taxon>
        <taxon>Methylococcales</taxon>
        <taxon>Methylococcaceae</taxon>
        <taxon>Methyloglobulus</taxon>
    </lineage>
</organism>
<dbReference type="PATRIC" id="fig|1116472.3.peg.3268"/>
<evidence type="ECO:0000256" key="4">
    <source>
        <dbReference type="ARBA" id="ARBA00022475"/>
    </source>
</evidence>
<feature type="topological domain" description="Cytoplasmic" evidence="14">
    <location>
        <begin position="1"/>
        <end position="16"/>
    </location>
</feature>
<feature type="transmembrane region" description="Helical" evidence="15">
    <location>
        <begin position="77"/>
        <end position="96"/>
    </location>
</feature>
<dbReference type="Pfam" id="PF02600">
    <property type="entry name" value="DsbB"/>
    <property type="match status" value="1"/>
</dbReference>
<dbReference type="eggNOG" id="COG1495">
    <property type="taxonomic scope" value="Bacteria"/>
</dbReference>
<keyword evidence="8 14" id="KW-1133">Transmembrane helix</keyword>
<dbReference type="GO" id="GO:0009055">
    <property type="term" value="F:electron transfer activity"/>
    <property type="evidence" value="ECO:0007669"/>
    <property type="project" value="UniProtKB-UniRule"/>
</dbReference>
<keyword evidence="7 14" id="KW-0249">Electron transport</keyword>
<evidence type="ECO:0000256" key="8">
    <source>
        <dbReference type="ARBA" id="ARBA00022989"/>
    </source>
</evidence>